<accession>L0JQ26</accession>
<reference evidence="2" key="1">
    <citation type="submission" date="2012-02" db="EMBL/GenBank/DDBJ databases">
        <title>Complete sequence of chromosome of Natrinema pellirubrum DSM 15624.</title>
        <authorList>
            <person name="Lucas S."/>
            <person name="Han J."/>
            <person name="Lapidus A."/>
            <person name="Cheng J.-F."/>
            <person name="Goodwin L."/>
            <person name="Pitluck S."/>
            <person name="Peters L."/>
            <person name="Teshima H."/>
            <person name="Detter J.C."/>
            <person name="Han C."/>
            <person name="Tapia R."/>
            <person name="Land M."/>
            <person name="Hauser L."/>
            <person name="Kyrpides N."/>
            <person name="Ivanova N."/>
            <person name="Pagani I."/>
            <person name="Sproer C."/>
            <person name="Anderson I."/>
            <person name="Woyke T."/>
        </authorList>
    </citation>
    <scope>NUCLEOTIDE SEQUENCE [LARGE SCALE GENOMIC DNA]</scope>
    <source>
        <strain evidence="2">DSM 15624 / JCM 10476 / NCIMB 786</strain>
    </source>
</reference>
<dbReference type="OrthoDB" id="191045at2157"/>
<protein>
    <submittedName>
        <fullName evidence="1">Uncharacterized protein</fullName>
    </submittedName>
</protein>
<name>L0JQ26_NATP1</name>
<dbReference type="KEGG" id="npe:Natpe_3540"/>
<dbReference type="EMBL" id="CP003372">
    <property type="protein sequence ID" value="AGB33309.1"/>
    <property type="molecule type" value="Genomic_DNA"/>
</dbReference>
<evidence type="ECO:0000313" key="1">
    <source>
        <dbReference type="EMBL" id="AGB33309.1"/>
    </source>
</evidence>
<dbReference type="GeneID" id="14332994"/>
<evidence type="ECO:0000313" key="2">
    <source>
        <dbReference type="Proteomes" id="UP000010843"/>
    </source>
</evidence>
<dbReference type="Proteomes" id="UP000010843">
    <property type="component" value="Chromosome"/>
</dbReference>
<dbReference type="HOGENOM" id="CLU_2379498_0_0_2"/>
<proteinExistence type="predicted"/>
<dbReference type="RefSeq" id="WP_015299230.1">
    <property type="nucleotide sequence ID" value="NC_019962.1"/>
</dbReference>
<organism evidence="1 2">
    <name type="scientific">Natrinema pellirubrum (strain DSM 15624 / CIP 106293 / JCM 10476 / NCIMB 786 / 157)</name>
    <dbReference type="NCBI Taxonomy" id="797303"/>
    <lineage>
        <taxon>Archaea</taxon>
        <taxon>Methanobacteriati</taxon>
        <taxon>Methanobacteriota</taxon>
        <taxon>Stenosarchaea group</taxon>
        <taxon>Halobacteria</taxon>
        <taxon>Halobacteriales</taxon>
        <taxon>Natrialbaceae</taxon>
        <taxon>Natrinema</taxon>
    </lineage>
</organism>
<dbReference type="eggNOG" id="arCOG15064">
    <property type="taxonomic scope" value="Archaea"/>
</dbReference>
<gene>
    <name evidence="1" type="ordered locus">Natpe_3540</name>
</gene>
<sequence>MGVVQFLYHPDTVLTASDLETLALDLLSEVPIPGVEGCGFDSGIIRQTLLQAAVDQKSIKAVTDSTLGTYSDDYTLAQLHTVPAAELEAVVVSV</sequence>
<dbReference type="AlphaFoldDB" id="L0JQ26"/>